<gene>
    <name evidence="2" type="primary">g11049</name>
    <name evidence="2" type="ORF">VP750_LOCUS9901</name>
</gene>
<dbReference type="EMBL" id="CAXHTA020000017">
    <property type="protein sequence ID" value="CAL5227995.1"/>
    <property type="molecule type" value="Genomic_DNA"/>
</dbReference>
<dbReference type="Proteomes" id="UP001497392">
    <property type="component" value="Unassembled WGS sequence"/>
</dbReference>
<organism evidence="2 3">
    <name type="scientific">Coccomyxa viridis</name>
    <dbReference type="NCBI Taxonomy" id="1274662"/>
    <lineage>
        <taxon>Eukaryota</taxon>
        <taxon>Viridiplantae</taxon>
        <taxon>Chlorophyta</taxon>
        <taxon>core chlorophytes</taxon>
        <taxon>Trebouxiophyceae</taxon>
        <taxon>Trebouxiophyceae incertae sedis</taxon>
        <taxon>Coccomyxaceae</taxon>
        <taxon>Coccomyxa</taxon>
    </lineage>
</organism>
<protein>
    <submittedName>
        <fullName evidence="2">G11049 protein</fullName>
    </submittedName>
</protein>
<comment type="caution">
    <text evidence="2">The sequence shown here is derived from an EMBL/GenBank/DDBJ whole genome shotgun (WGS) entry which is preliminary data.</text>
</comment>
<evidence type="ECO:0000313" key="2">
    <source>
        <dbReference type="EMBL" id="CAL5227995.1"/>
    </source>
</evidence>
<feature type="compositionally biased region" description="Basic and acidic residues" evidence="1">
    <location>
        <begin position="23"/>
        <end position="34"/>
    </location>
</feature>
<keyword evidence="3" id="KW-1185">Reference proteome</keyword>
<feature type="region of interest" description="Disordered" evidence="1">
    <location>
        <begin position="17"/>
        <end position="46"/>
    </location>
</feature>
<evidence type="ECO:0000313" key="3">
    <source>
        <dbReference type="Proteomes" id="UP001497392"/>
    </source>
</evidence>
<sequence>MYGGPKIGDLIDWSEEESSWSMVKKEDTTERQHQDPPSQSTEEEADEMVVAEVWSWLGSYLGMAGKLPS</sequence>
<name>A0ABP1G9K1_9CHLO</name>
<accession>A0ABP1G9K1</accession>
<reference evidence="2 3" key="1">
    <citation type="submission" date="2024-06" db="EMBL/GenBank/DDBJ databases">
        <authorList>
            <person name="Kraege A."/>
            <person name="Thomma B."/>
        </authorList>
    </citation>
    <scope>NUCLEOTIDE SEQUENCE [LARGE SCALE GENOMIC DNA]</scope>
</reference>
<proteinExistence type="predicted"/>
<evidence type="ECO:0000256" key="1">
    <source>
        <dbReference type="SAM" id="MobiDB-lite"/>
    </source>
</evidence>